<evidence type="ECO:0000313" key="5">
    <source>
        <dbReference type="EMBL" id="KAJ7368281.1"/>
    </source>
</evidence>
<dbReference type="SUPFAM" id="SSF48371">
    <property type="entry name" value="ARM repeat"/>
    <property type="match status" value="1"/>
</dbReference>
<protein>
    <recommendedName>
        <fullName evidence="7">RNA polymerase II assembly factor Rtp1 C-terminal domain-containing protein</fullName>
    </recommendedName>
</protein>
<comment type="similarity">
    <text evidence="1">Belongs to the Tango6 family.</text>
</comment>
<accession>A0AAD7AUI6</accession>
<feature type="domain" description="RNA polymerase II assembly factor Rtp1 C-terminal" evidence="3">
    <location>
        <begin position="670"/>
        <end position="793"/>
    </location>
</feature>
<dbReference type="GO" id="GO:0009306">
    <property type="term" value="P:protein secretion"/>
    <property type="evidence" value="ECO:0007669"/>
    <property type="project" value="TreeGrafter"/>
</dbReference>
<evidence type="ECO:0008006" key="7">
    <source>
        <dbReference type="Google" id="ProtNLM"/>
    </source>
</evidence>
<sequence>MHLPALLAAGLCIIESTENTSHDLQSVLASRLARYYACLELESALDGSETLQSLELTTATEALNLLEKIHEILDAEDAPVGTRDLAELRTLVAIAFKWGVDSLIARAMVAWPGRVERTSTQIIDLTNAPEDYQLLCSMLSRLLRVVLPTTSPTFVTTTLLNRHLDQLLRPCIAIGWLPKALASDSAPESIQPATNRLLESLPPSQNISALGAVLSVKPCPPHLRKACASLLSKQLLRPDGVRGLCAAVFGEDADEVQLEKIEHVARVLTTSPAGMSAELYFSTITPKILELLSDRAPTSYRRAAAFSISRMLAMPASSAVLSSLHEPLLVVNSASSPRAALSTIMTLVTNTDPSPALISSLLSPIASALYSLLYHLDKVKTSDPSLKEMLRGLLGTWGRVVGATEALAILWSVIDGQGGEWRVDLEGRISRVEESEKPTSLSLLTPGDNDDDIDLDSNILDLYPDPAHFVRFLKSIQRTDISSDLFVRLLETYRDSKAETDGDPTRTLLYLQLVVQMQTQLSDGPSTILGKPAHILSFVKHALESVGPESEQKPAATNPFKLGFNTPDGSEDGDSDDDTPGADIIAPDDDMVETSINLLLAVLEANEDLSTRTAPVLDEIFSLLKPLSLSGSTSLQPLAREARMVITARLASTSAPKRSAHEEDDTQEIYQKALKLLQDPILPVRAHGLLLLRQLVTPQTGQGAKMSDPALIPAILSIFLQSVQDDDSYMFLNAVQGLAAMVDTYGKDVLRGLVKEYSQGLDGLGASTITQHDMDIRIRIGEALASVIKRCGSALPAFSDILVPPLFHVVRSSQVPTTLRTSAISLLAECENTCPAALIPYVTDLSEAMVDLLQVESSSATLTESEDANPISANSKLPSFRRAALHFLGLLIRETTRQIYDSSRPEFSGRMFTRIRTTLGYISATDGDTVVRVMAREAAEALSEMEEAV</sequence>
<dbReference type="Gene3D" id="1.25.10.10">
    <property type="entry name" value="Leucine-rich Repeat Variant"/>
    <property type="match status" value="1"/>
</dbReference>
<keyword evidence="6" id="KW-1185">Reference proteome</keyword>
<dbReference type="InterPro" id="IPR016024">
    <property type="entry name" value="ARM-type_fold"/>
</dbReference>
<dbReference type="Proteomes" id="UP001218218">
    <property type="component" value="Unassembled WGS sequence"/>
</dbReference>
<reference evidence="5" key="1">
    <citation type="submission" date="2023-03" db="EMBL/GenBank/DDBJ databases">
        <title>Massive genome expansion in bonnet fungi (Mycena s.s.) driven by repeated elements and novel gene families across ecological guilds.</title>
        <authorList>
            <consortium name="Lawrence Berkeley National Laboratory"/>
            <person name="Harder C.B."/>
            <person name="Miyauchi S."/>
            <person name="Viragh M."/>
            <person name="Kuo A."/>
            <person name="Thoen E."/>
            <person name="Andreopoulos B."/>
            <person name="Lu D."/>
            <person name="Skrede I."/>
            <person name="Drula E."/>
            <person name="Henrissat B."/>
            <person name="Morin E."/>
            <person name="Kohler A."/>
            <person name="Barry K."/>
            <person name="LaButti K."/>
            <person name="Morin E."/>
            <person name="Salamov A."/>
            <person name="Lipzen A."/>
            <person name="Mereny Z."/>
            <person name="Hegedus B."/>
            <person name="Baldrian P."/>
            <person name="Stursova M."/>
            <person name="Weitz H."/>
            <person name="Taylor A."/>
            <person name="Grigoriev I.V."/>
            <person name="Nagy L.G."/>
            <person name="Martin F."/>
            <person name="Kauserud H."/>
        </authorList>
    </citation>
    <scope>NUCLEOTIDE SEQUENCE</scope>
    <source>
        <strain evidence="5">CBHHK002</strain>
    </source>
</reference>
<feature type="domain" description="TANGO6 HEAT repeat" evidence="4">
    <location>
        <begin position="235"/>
        <end position="415"/>
    </location>
</feature>
<evidence type="ECO:0000256" key="2">
    <source>
        <dbReference type="SAM" id="MobiDB-lite"/>
    </source>
</evidence>
<gene>
    <name evidence="5" type="ORF">DFH08DRAFT_726748</name>
</gene>
<name>A0AAD7AUI6_9AGAR</name>
<dbReference type="Pfam" id="PF23565">
    <property type="entry name" value="ARM_TANGO6"/>
    <property type="match status" value="1"/>
</dbReference>
<organism evidence="5 6">
    <name type="scientific">Mycena albidolilacea</name>
    <dbReference type="NCBI Taxonomy" id="1033008"/>
    <lineage>
        <taxon>Eukaryota</taxon>
        <taxon>Fungi</taxon>
        <taxon>Dikarya</taxon>
        <taxon>Basidiomycota</taxon>
        <taxon>Agaricomycotina</taxon>
        <taxon>Agaricomycetes</taxon>
        <taxon>Agaricomycetidae</taxon>
        <taxon>Agaricales</taxon>
        <taxon>Marasmiineae</taxon>
        <taxon>Mycenaceae</taxon>
        <taxon>Mycena</taxon>
    </lineage>
</organism>
<dbReference type="InterPro" id="IPR011989">
    <property type="entry name" value="ARM-like"/>
</dbReference>
<feature type="compositionally biased region" description="Acidic residues" evidence="2">
    <location>
        <begin position="569"/>
        <end position="583"/>
    </location>
</feature>
<dbReference type="InterPro" id="IPR039600">
    <property type="entry name" value="TANGO6/Rtp1"/>
</dbReference>
<proteinExistence type="inferred from homology"/>
<dbReference type="InterPro" id="IPR057407">
    <property type="entry name" value="HEAT_TANGO6"/>
</dbReference>
<evidence type="ECO:0000256" key="1">
    <source>
        <dbReference type="ARBA" id="ARBA00005724"/>
    </source>
</evidence>
<comment type="caution">
    <text evidence="5">The sequence shown here is derived from an EMBL/GenBank/DDBJ whole genome shotgun (WGS) entry which is preliminary data.</text>
</comment>
<dbReference type="AlphaFoldDB" id="A0AAD7AUI6"/>
<evidence type="ECO:0000259" key="3">
    <source>
        <dbReference type="Pfam" id="PF10363"/>
    </source>
</evidence>
<evidence type="ECO:0000313" key="6">
    <source>
        <dbReference type="Proteomes" id="UP001218218"/>
    </source>
</evidence>
<feature type="region of interest" description="Disordered" evidence="2">
    <location>
        <begin position="547"/>
        <end position="583"/>
    </location>
</feature>
<dbReference type="EMBL" id="JARIHO010000001">
    <property type="protein sequence ID" value="KAJ7368281.1"/>
    <property type="molecule type" value="Genomic_DNA"/>
</dbReference>
<dbReference type="Pfam" id="PF10363">
    <property type="entry name" value="RTP1_C1"/>
    <property type="match status" value="1"/>
</dbReference>
<feature type="non-terminal residue" evidence="5">
    <location>
        <position position="949"/>
    </location>
</feature>
<dbReference type="PANTHER" id="PTHR20959">
    <property type="entry name" value="TRANSPORT AND GOLGI ORGANIZATION PROTEIN 6 FAMILY MEMBER"/>
    <property type="match status" value="1"/>
</dbReference>
<evidence type="ECO:0000259" key="4">
    <source>
        <dbReference type="Pfam" id="PF23565"/>
    </source>
</evidence>
<dbReference type="PANTHER" id="PTHR20959:SF1">
    <property type="entry name" value="TRANSPORT AND GOLGI ORGANIZATION PROTEIN 6 HOMOLOG"/>
    <property type="match status" value="1"/>
</dbReference>
<dbReference type="InterPro" id="IPR019451">
    <property type="entry name" value="Rtp1_C1"/>
</dbReference>